<evidence type="ECO:0000259" key="2">
    <source>
        <dbReference type="Pfam" id="PF02517"/>
    </source>
</evidence>
<dbReference type="PANTHER" id="PTHR36435">
    <property type="entry name" value="SLR1288 PROTEIN"/>
    <property type="match status" value="1"/>
</dbReference>
<dbReference type="Pfam" id="PF02517">
    <property type="entry name" value="Rce1-like"/>
    <property type="match status" value="1"/>
</dbReference>
<keyword evidence="3" id="KW-0378">Hydrolase</keyword>
<keyword evidence="3" id="KW-0645">Protease</keyword>
<dbReference type="KEGG" id="stur:STURON_00106"/>
<feature type="transmembrane region" description="Helical" evidence="1">
    <location>
        <begin position="32"/>
        <end position="52"/>
    </location>
</feature>
<feature type="domain" description="CAAX prenyl protease 2/Lysostaphin resistance protein A-like" evidence="2">
    <location>
        <begin position="225"/>
        <end position="314"/>
    </location>
</feature>
<evidence type="ECO:0000256" key="1">
    <source>
        <dbReference type="SAM" id="Phobius"/>
    </source>
</evidence>
<keyword evidence="1" id="KW-0812">Transmembrane</keyword>
<name>A0A0K1P605_9MOLU</name>
<accession>A0A0K1P605</accession>
<proteinExistence type="predicted"/>
<dbReference type="EMBL" id="CP012328">
    <property type="protein sequence ID" value="AKU79352.1"/>
    <property type="molecule type" value="Genomic_DNA"/>
</dbReference>
<evidence type="ECO:0000313" key="4">
    <source>
        <dbReference type="Proteomes" id="UP000067243"/>
    </source>
</evidence>
<keyword evidence="1" id="KW-1133">Transmembrane helix</keyword>
<feature type="transmembrane region" description="Helical" evidence="1">
    <location>
        <begin position="169"/>
        <end position="192"/>
    </location>
</feature>
<dbReference type="InterPro" id="IPR003675">
    <property type="entry name" value="Rce1/LyrA-like_dom"/>
</dbReference>
<feature type="transmembrane region" description="Helical" evidence="1">
    <location>
        <begin position="303"/>
        <end position="321"/>
    </location>
</feature>
<dbReference type="OrthoDB" id="398378at2"/>
<keyword evidence="1" id="KW-0472">Membrane</keyword>
<dbReference type="STRING" id="216946.STURO_v1c01040"/>
<reference evidence="3 4" key="1">
    <citation type="journal article" date="2015" name="Genome Announc.">
        <title>Complete Genome Sequence of Spiroplasma turonicum Strain Tab4cT, a Parasite of a Horse Fly, Haematopota sp. (Diptera: Tabanidae).</title>
        <authorList>
            <person name="Davis R.E."/>
            <person name="Shao J."/>
            <person name="Zhao Y."/>
            <person name="Gasparich G.E."/>
            <person name="Gaynor B.J."/>
            <person name="Donofrio N."/>
        </authorList>
    </citation>
    <scope>NUCLEOTIDE SEQUENCE [LARGE SCALE GENOMIC DNA]</scope>
    <source>
        <strain evidence="3 4">Tab4c</strain>
    </source>
</reference>
<feature type="transmembrane region" description="Helical" evidence="1">
    <location>
        <begin position="94"/>
        <end position="118"/>
    </location>
</feature>
<dbReference type="GO" id="GO:0080120">
    <property type="term" value="P:CAAX-box protein maturation"/>
    <property type="evidence" value="ECO:0007669"/>
    <property type="project" value="UniProtKB-ARBA"/>
</dbReference>
<dbReference type="PANTHER" id="PTHR36435:SF1">
    <property type="entry name" value="CAAX AMINO TERMINAL PROTEASE FAMILY PROTEIN"/>
    <property type="match status" value="1"/>
</dbReference>
<feature type="transmembrane region" description="Helical" evidence="1">
    <location>
        <begin position="256"/>
        <end position="273"/>
    </location>
</feature>
<evidence type="ECO:0000313" key="3">
    <source>
        <dbReference type="EMBL" id="AKU79352.1"/>
    </source>
</evidence>
<dbReference type="RefSeq" id="WP_075047962.1">
    <property type="nucleotide sequence ID" value="NZ_CP012328.1"/>
</dbReference>
<gene>
    <name evidence="3" type="ORF">STURON_00106</name>
</gene>
<organism evidence="3 4">
    <name type="scientific">Spiroplasma turonicum</name>
    <dbReference type="NCBI Taxonomy" id="216946"/>
    <lineage>
        <taxon>Bacteria</taxon>
        <taxon>Bacillati</taxon>
        <taxon>Mycoplasmatota</taxon>
        <taxon>Mollicutes</taxon>
        <taxon>Entomoplasmatales</taxon>
        <taxon>Spiroplasmataceae</taxon>
        <taxon>Spiroplasma</taxon>
    </lineage>
</organism>
<dbReference type="GO" id="GO:0004175">
    <property type="term" value="F:endopeptidase activity"/>
    <property type="evidence" value="ECO:0007669"/>
    <property type="project" value="UniProtKB-ARBA"/>
</dbReference>
<dbReference type="GO" id="GO:0006508">
    <property type="term" value="P:proteolysis"/>
    <property type="evidence" value="ECO:0007669"/>
    <property type="project" value="UniProtKB-KW"/>
</dbReference>
<dbReference type="InterPro" id="IPR052710">
    <property type="entry name" value="CAAX_protease"/>
</dbReference>
<sequence>MKSFSKYREEKFGLEESYKFDFNSLNYKIDGIIFITTSFIIPFVFSLFFRIFFNLKSNITAQEIFFYVNMASNLFGLVIFILRNPRKILTNSYSLFYFFIILPSLIYIVIGSITNPLISDYENKESIGKIIQGITQIISEIIIIILAFCLDKKIVKRIFNTFKKSYVPLIFWVVIGLLTLIIISTAFFSILIENNLLKFPQSDNQDSLIKMLDQNQPNSIRITYIILLVLLTIIVAPICEELCMRESYFSNCSNEYIGLIFSALTFGFIHYGNTGDFEHFMSYTMAGIILASIFWFSKGNITYSWLVHLLNNLFALILVFVL</sequence>
<feature type="transmembrane region" description="Helical" evidence="1">
    <location>
        <begin position="222"/>
        <end position="244"/>
    </location>
</feature>
<protein>
    <submittedName>
        <fullName evidence="3">CAAX amino terminal membrane bound protease</fullName>
    </submittedName>
</protein>
<feature type="transmembrane region" description="Helical" evidence="1">
    <location>
        <begin position="130"/>
        <end position="149"/>
    </location>
</feature>
<dbReference type="PATRIC" id="fig|216946.3.peg.104"/>
<dbReference type="AlphaFoldDB" id="A0A0K1P605"/>
<dbReference type="Proteomes" id="UP000067243">
    <property type="component" value="Chromosome"/>
</dbReference>
<feature type="transmembrane region" description="Helical" evidence="1">
    <location>
        <begin position="64"/>
        <end position="82"/>
    </location>
</feature>
<feature type="transmembrane region" description="Helical" evidence="1">
    <location>
        <begin position="279"/>
        <end position="296"/>
    </location>
</feature>
<keyword evidence="4" id="KW-1185">Reference proteome</keyword>